<feature type="compositionally biased region" description="Polar residues" evidence="9">
    <location>
        <begin position="47"/>
        <end position="82"/>
    </location>
</feature>
<evidence type="ECO:0000256" key="2">
    <source>
        <dbReference type="ARBA" id="ARBA00004496"/>
    </source>
</evidence>
<dbReference type="Pfam" id="PF08528">
    <property type="entry name" value="Whi5"/>
    <property type="match status" value="1"/>
</dbReference>
<feature type="compositionally biased region" description="Low complexity" evidence="9">
    <location>
        <begin position="88"/>
        <end position="100"/>
    </location>
</feature>
<feature type="compositionally biased region" description="Polar residues" evidence="9">
    <location>
        <begin position="148"/>
        <end position="172"/>
    </location>
</feature>
<evidence type="ECO:0000313" key="10">
    <source>
        <dbReference type="EMBL" id="KHJ33556.1"/>
    </source>
</evidence>
<feature type="compositionally biased region" description="Low complexity" evidence="9">
    <location>
        <begin position="332"/>
        <end position="348"/>
    </location>
</feature>
<dbReference type="InterPro" id="IPR039198">
    <property type="entry name" value="Srl3/Whi5"/>
</dbReference>
<accession>A0A0B1P9A8</accession>
<feature type="compositionally biased region" description="Polar residues" evidence="9">
    <location>
        <begin position="14"/>
        <end position="36"/>
    </location>
</feature>
<dbReference type="HOGENOM" id="CLU_557969_0_0_1"/>
<dbReference type="OMA" id="AYPPQDK"/>
<dbReference type="GO" id="GO:0005737">
    <property type="term" value="C:cytoplasm"/>
    <property type="evidence" value="ECO:0007669"/>
    <property type="project" value="UniProtKB-SubCell"/>
</dbReference>
<feature type="region of interest" description="Disordered" evidence="9">
    <location>
        <begin position="213"/>
        <end position="242"/>
    </location>
</feature>
<reference evidence="10 11" key="1">
    <citation type="journal article" date="2014" name="BMC Genomics">
        <title>Adaptive genomic structural variation in the grape powdery mildew pathogen, Erysiphe necator.</title>
        <authorList>
            <person name="Jones L."/>
            <person name="Riaz S."/>
            <person name="Morales-Cruz A."/>
            <person name="Amrine K.C."/>
            <person name="McGuire B."/>
            <person name="Gubler W.D."/>
            <person name="Walker M.A."/>
            <person name="Cantu D."/>
        </authorList>
    </citation>
    <scope>NUCLEOTIDE SEQUENCE [LARGE SCALE GENOMIC DNA]</scope>
    <source>
        <strain evidence="11">c</strain>
    </source>
</reference>
<feature type="region of interest" description="Disordered" evidence="9">
    <location>
        <begin position="469"/>
        <end position="497"/>
    </location>
</feature>
<keyword evidence="6" id="KW-0805">Transcription regulation</keyword>
<evidence type="ECO:0000256" key="9">
    <source>
        <dbReference type="SAM" id="MobiDB-lite"/>
    </source>
</evidence>
<dbReference type="InterPro" id="IPR013734">
    <property type="entry name" value="TF_Nrm1/Whi5"/>
</dbReference>
<evidence type="ECO:0000256" key="5">
    <source>
        <dbReference type="ARBA" id="ARBA00022491"/>
    </source>
</evidence>
<evidence type="ECO:0000256" key="7">
    <source>
        <dbReference type="ARBA" id="ARBA00023163"/>
    </source>
</evidence>
<evidence type="ECO:0000256" key="3">
    <source>
        <dbReference type="ARBA" id="ARBA00006922"/>
    </source>
</evidence>
<name>A0A0B1P9A8_UNCNE</name>
<dbReference type="GO" id="GO:0000082">
    <property type="term" value="P:G1/S transition of mitotic cell cycle"/>
    <property type="evidence" value="ECO:0007669"/>
    <property type="project" value="InterPro"/>
</dbReference>
<dbReference type="PANTHER" id="PTHR28246">
    <property type="entry name" value="G1-SPECIFIC TRANSCRIPTIONAL REPRESSOR WHI5-RELATED"/>
    <property type="match status" value="1"/>
</dbReference>
<organism evidence="10 11">
    <name type="scientific">Uncinula necator</name>
    <name type="common">Grape powdery mildew</name>
    <dbReference type="NCBI Taxonomy" id="52586"/>
    <lineage>
        <taxon>Eukaryota</taxon>
        <taxon>Fungi</taxon>
        <taxon>Dikarya</taxon>
        <taxon>Ascomycota</taxon>
        <taxon>Pezizomycotina</taxon>
        <taxon>Leotiomycetes</taxon>
        <taxon>Erysiphales</taxon>
        <taxon>Erysiphaceae</taxon>
        <taxon>Erysiphe</taxon>
    </lineage>
</organism>
<proteinExistence type="inferred from homology"/>
<dbReference type="Proteomes" id="UP000030854">
    <property type="component" value="Unassembled WGS sequence"/>
</dbReference>
<protein>
    <submittedName>
        <fullName evidence="10">Putative fungal protein</fullName>
    </submittedName>
</protein>
<dbReference type="GO" id="GO:0003712">
    <property type="term" value="F:transcription coregulator activity"/>
    <property type="evidence" value="ECO:0007669"/>
    <property type="project" value="TreeGrafter"/>
</dbReference>
<comment type="subcellular location">
    <subcellularLocation>
        <location evidence="2">Cytoplasm</location>
    </subcellularLocation>
    <subcellularLocation>
        <location evidence="1">Nucleus</location>
    </subcellularLocation>
</comment>
<dbReference type="PANTHER" id="PTHR28246:SF1">
    <property type="entry name" value="G1-SPECIFIC TRANSCRIPTIONAL REPRESSOR WHI5-RELATED"/>
    <property type="match status" value="1"/>
</dbReference>
<evidence type="ECO:0000256" key="8">
    <source>
        <dbReference type="ARBA" id="ARBA00023242"/>
    </source>
</evidence>
<feature type="region of interest" description="Disordered" evidence="9">
    <location>
        <begin position="13"/>
        <end position="103"/>
    </location>
</feature>
<evidence type="ECO:0000313" key="11">
    <source>
        <dbReference type="Proteomes" id="UP000030854"/>
    </source>
</evidence>
<keyword evidence="4" id="KW-0963">Cytoplasm</keyword>
<feature type="region of interest" description="Disordered" evidence="9">
    <location>
        <begin position="332"/>
        <end position="369"/>
    </location>
</feature>
<dbReference type="STRING" id="52586.A0A0B1P9A8"/>
<dbReference type="AlphaFoldDB" id="A0A0B1P9A8"/>
<comment type="similarity">
    <text evidence="3">Belongs to the WHI5/NRM1 family.</text>
</comment>
<keyword evidence="11" id="KW-1185">Reference proteome</keyword>
<dbReference type="EMBL" id="JNVN01001361">
    <property type="protein sequence ID" value="KHJ33556.1"/>
    <property type="molecule type" value="Genomic_DNA"/>
</dbReference>
<comment type="caution">
    <text evidence="10">The sequence shown here is derived from an EMBL/GenBank/DDBJ whole genome shotgun (WGS) entry which is preliminary data.</text>
</comment>
<feature type="compositionally biased region" description="Polar residues" evidence="9">
    <location>
        <begin position="213"/>
        <end position="228"/>
    </location>
</feature>
<sequence length="497" mass="54249">MEPHELAIAALNQFARNTSNGEKAGSGRTNSESCNNAPEPDSKHFNSTETNDSLNENQKNQDNQWAISTEIRSNESNPLSTVEESHLSTPPTSTSDTVSSHEIISQDALSQISQPTNPDSLPEHINYALTTPSTAGQKRTADGHMKSESPTLSTLQSTRNHNRKTSTGSNVSITNSTRIEELSSGLRTRLSYAMLKVSYGWQSNSIDEVESLASQMGSPSSPPSTIQSHCHYHPSPPASIASSKQISYSDNRSVQENSKNADICLRLNQSSRTYESFWRNHSVSDNFGQRQSLNTHTRSISASKVLAPPAEICPSSRGPGSSRKYSEMYMRPSYSSSTPASVASPQTPQRLGSQKPRSIKHSSQTTSQEQDAIETLIFMSSPGNINTLGHALPRPKAQSSPQKSPLRDEIYIQSKNTLGIKIEPDLEIDESDKICGKEKTQAKLTNHKIPQQDQGRKSVIKCLLEEMGESSSDEGEELVLNHGTATTSTHRVTAGKV</sequence>
<keyword evidence="5" id="KW-0678">Repressor</keyword>
<dbReference type="GO" id="GO:0033309">
    <property type="term" value="C:SBF transcription complex"/>
    <property type="evidence" value="ECO:0007669"/>
    <property type="project" value="TreeGrafter"/>
</dbReference>
<keyword evidence="8" id="KW-0539">Nucleus</keyword>
<feature type="compositionally biased region" description="Polar residues" evidence="9">
    <location>
        <begin position="349"/>
        <end position="369"/>
    </location>
</feature>
<evidence type="ECO:0000256" key="4">
    <source>
        <dbReference type="ARBA" id="ARBA00022490"/>
    </source>
</evidence>
<feature type="region of interest" description="Disordered" evidence="9">
    <location>
        <begin position="386"/>
        <end position="406"/>
    </location>
</feature>
<feature type="region of interest" description="Disordered" evidence="9">
    <location>
        <begin position="134"/>
        <end position="172"/>
    </location>
</feature>
<evidence type="ECO:0000256" key="6">
    <source>
        <dbReference type="ARBA" id="ARBA00023015"/>
    </source>
</evidence>
<gene>
    <name evidence="10" type="ORF">EV44_g0745</name>
</gene>
<evidence type="ECO:0000256" key="1">
    <source>
        <dbReference type="ARBA" id="ARBA00004123"/>
    </source>
</evidence>
<keyword evidence="7" id="KW-0804">Transcription</keyword>